<keyword evidence="2" id="KW-1134">Transmembrane beta strand</keyword>
<protein>
    <submittedName>
        <fullName evidence="7">TolC family protein</fullName>
    </submittedName>
</protein>
<proteinExistence type="predicted"/>
<comment type="caution">
    <text evidence="7">The sequence shown here is derived from an EMBL/GenBank/DDBJ whole genome shotgun (WGS) entry which is preliminary data.</text>
</comment>
<reference evidence="7 8" key="1">
    <citation type="journal article" date="2019" name="Environ. Microbiol.">
        <title>Species interactions and distinct microbial communities in high Arctic permafrost affected cryosols are associated with the CH4 and CO2 gas fluxes.</title>
        <authorList>
            <person name="Altshuler I."/>
            <person name="Hamel J."/>
            <person name="Turney S."/>
            <person name="Magnuson E."/>
            <person name="Levesque R."/>
            <person name="Greer C."/>
            <person name="Whyte L.G."/>
        </authorList>
    </citation>
    <scope>NUCLEOTIDE SEQUENCE [LARGE SCALE GENOMIC DNA]</scope>
    <source>
        <strain evidence="7 8">42</strain>
    </source>
</reference>
<keyword evidence="6" id="KW-0732">Signal</keyword>
<dbReference type="GO" id="GO:0009279">
    <property type="term" value="C:cell outer membrane"/>
    <property type="evidence" value="ECO:0007669"/>
    <property type="project" value="UniProtKB-SubCell"/>
</dbReference>
<dbReference type="EMBL" id="RCZH01000015">
    <property type="protein sequence ID" value="TPG36214.1"/>
    <property type="molecule type" value="Genomic_DNA"/>
</dbReference>
<evidence type="ECO:0000313" key="7">
    <source>
        <dbReference type="EMBL" id="TPG36214.1"/>
    </source>
</evidence>
<keyword evidence="8" id="KW-1185">Reference proteome</keyword>
<evidence type="ECO:0000256" key="2">
    <source>
        <dbReference type="ARBA" id="ARBA00022452"/>
    </source>
</evidence>
<gene>
    <name evidence="7" type="ORF">EAH81_20590</name>
</gene>
<dbReference type="AlphaFoldDB" id="A0A502EG90"/>
<evidence type="ECO:0000256" key="5">
    <source>
        <dbReference type="ARBA" id="ARBA00023237"/>
    </source>
</evidence>
<dbReference type="Proteomes" id="UP000319700">
    <property type="component" value="Unassembled WGS sequence"/>
</dbReference>
<feature type="chain" id="PRO_5021508102" evidence="6">
    <location>
        <begin position="25"/>
        <end position="449"/>
    </location>
</feature>
<dbReference type="OrthoDB" id="1307263at2"/>
<accession>A0A502EG90</accession>
<dbReference type="GO" id="GO:1990281">
    <property type="term" value="C:efflux pump complex"/>
    <property type="evidence" value="ECO:0007669"/>
    <property type="project" value="TreeGrafter"/>
</dbReference>
<dbReference type="SUPFAM" id="SSF56954">
    <property type="entry name" value="Outer membrane efflux proteins (OEP)"/>
    <property type="match status" value="1"/>
</dbReference>
<feature type="signal peptide" evidence="6">
    <location>
        <begin position="1"/>
        <end position="24"/>
    </location>
</feature>
<dbReference type="Gene3D" id="1.20.1600.10">
    <property type="entry name" value="Outer membrane efflux proteins (OEP)"/>
    <property type="match status" value="1"/>
</dbReference>
<evidence type="ECO:0000256" key="1">
    <source>
        <dbReference type="ARBA" id="ARBA00004442"/>
    </source>
</evidence>
<keyword evidence="3" id="KW-0812">Transmembrane</keyword>
<dbReference type="RefSeq" id="WP_140510617.1">
    <property type="nucleotide sequence ID" value="NZ_RCZH01000015.1"/>
</dbReference>
<name>A0A502EG90_9FLAO</name>
<dbReference type="GO" id="GO:0015562">
    <property type="term" value="F:efflux transmembrane transporter activity"/>
    <property type="evidence" value="ECO:0007669"/>
    <property type="project" value="InterPro"/>
</dbReference>
<dbReference type="PANTHER" id="PTHR30026:SF20">
    <property type="entry name" value="OUTER MEMBRANE PROTEIN TOLC"/>
    <property type="match status" value="1"/>
</dbReference>
<dbReference type="InterPro" id="IPR051906">
    <property type="entry name" value="TolC-like"/>
</dbReference>
<evidence type="ECO:0000256" key="3">
    <source>
        <dbReference type="ARBA" id="ARBA00022692"/>
    </source>
</evidence>
<sequence>MKKKLMNICFIGCLMLLCLCKMNAQSPVWTLNKAIEEAQKNRKLLASLETESKINRLKTKELNAKYLPRVSLNYNYQYNPIIATSVLPASAFNSGKYSDGMIPIKLGANYTQNTGVLLQQPLLDISISKLITEYKLQEKLAGLNEKEARIELVYEVSKVYFNTLVAQEQVKEAIGDTTRTALSRNTISQKYSNSRVLKVDVNDAKVTHNNAVQKYHNAVNNVLVLKQYLLYITGNESLRAASIILEKYSMDENITDLDENLIHTLPQIEILKTQNEVLENKKKLEKAKHSPMININGYLGADQFTASMNPFQQDSWYGNSYIGVSLKLPLFFGENTAKRIGQLKLEQEQNNNRIIEDINKNKYNALNATTAYNNVLQQLKTVHENTKLTQEIVMVYQERYKFDQISFNELNDKEIQLQNLELVYNELQQELIVSWLDWKKATGKLVLQY</sequence>
<organism evidence="7 8">
    <name type="scientific">Flavobacterium pectinovorum</name>
    <dbReference type="NCBI Taxonomy" id="29533"/>
    <lineage>
        <taxon>Bacteria</taxon>
        <taxon>Pseudomonadati</taxon>
        <taxon>Bacteroidota</taxon>
        <taxon>Flavobacteriia</taxon>
        <taxon>Flavobacteriales</taxon>
        <taxon>Flavobacteriaceae</taxon>
        <taxon>Flavobacterium</taxon>
    </lineage>
</organism>
<evidence type="ECO:0000313" key="8">
    <source>
        <dbReference type="Proteomes" id="UP000319700"/>
    </source>
</evidence>
<comment type="subcellular location">
    <subcellularLocation>
        <location evidence="1">Cell outer membrane</location>
    </subcellularLocation>
</comment>
<keyword evidence="5" id="KW-0998">Cell outer membrane</keyword>
<keyword evidence="4" id="KW-0472">Membrane</keyword>
<dbReference type="PANTHER" id="PTHR30026">
    <property type="entry name" value="OUTER MEMBRANE PROTEIN TOLC"/>
    <property type="match status" value="1"/>
</dbReference>
<evidence type="ECO:0000256" key="4">
    <source>
        <dbReference type="ARBA" id="ARBA00023136"/>
    </source>
</evidence>
<evidence type="ECO:0000256" key="6">
    <source>
        <dbReference type="SAM" id="SignalP"/>
    </source>
</evidence>
<dbReference type="GO" id="GO:0015288">
    <property type="term" value="F:porin activity"/>
    <property type="evidence" value="ECO:0007669"/>
    <property type="project" value="TreeGrafter"/>
</dbReference>